<reference evidence="2 3" key="1">
    <citation type="journal article" date="2019" name="Nat. Ecol. Evol.">
        <title>Megaphylogeny resolves global patterns of mushroom evolution.</title>
        <authorList>
            <person name="Varga T."/>
            <person name="Krizsan K."/>
            <person name="Foldi C."/>
            <person name="Dima B."/>
            <person name="Sanchez-Garcia M."/>
            <person name="Sanchez-Ramirez S."/>
            <person name="Szollosi G.J."/>
            <person name="Szarkandi J.G."/>
            <person name="Papp V."/>
            <person name="Albert L."/>
            <person name="Andreopoulos W."/>
            <person name="Angelini C."/>
            <person name="Antonin V."/>
            <person name="Barry K.W."/>
            <person name="Bougher N.L."/>
            <person name="Buchanan P."/>
            <person name="Buyck B."/>
            <person name="Bense V."/>
            <person name="Catcheside P."/>
            <person name="Chovatia M."/>
            <person name="Cooper J."/>
            <person name="Damon W."/>
            <person name="Desjardin D."/>
            <person name="Finy P."/>
            <person name="Geml J."/>
            <person name="Haridas S."/>
            <person name="Hughes K."/>
            <person name="Justo A."/>
            <person name="Karasinski D."/>
            <person name="Kautmanova I."/>
            <person name="Kiss B."/>
            <person name="Kocsube S."/>
            <person name="Kotiranta H."/>
            <person name="LaButti K.M."/>
            <person name="Lechner B.E."/>
            <person name="Liimatainen K."/>
            <person name="Lipzen A."/>
            <person name="Lukacs Z."/>
            <person name="Mihaltcheva S."/>
            <person name="Morgado L.N."/>
            <person name="Niskanen T."/>
            <person name="Noordeloos M.E."/>
            <person name="Ohm R.A."/>
            <person name="Ortiz-Santana B."/>
            <person name="Ovrebo C."/>
            <person name="Racz N."/>
            <person name="Riley R."/>
            <person name="Savchenko A."/>
            <person name="Shiryaev A."/>
            <person name="Soop K."/>
            <person name="Spirin V."/>
            <person name="Szebenyi C."/>
            <person name="Tomsovsky M."/>
            <person name="Tulloss R.E."/>
            <person name="Uehling J."/>
            <person name="Grigoriev I.V."/>
            <person name="Vagvolgyi C."/>
            <person name="Papp T."/>
            <person name="Martin F.M."/>
            <person name="Miettinen O."/>
            <person name="Hibbett D.S."/>
            <person name="Nagy L.G."/>
        </authorList>
    </citation>
    <scope>NUCLEOTIDE SEQUENCE [LARGE SCALE GENOMIC DNA]</scope>
    <source>
        <strain evidence="2 3">CBS 962.96</strain>
    </source>
</reference>
<dbReference type="AlphaFoldDB" id="A0A4S8M6R4"/>
<dbReference type="EMBL" id="ML179155">
    <property type="protein sequence ID" value="THU97478.1"/>
    <property type="molecule type" value="Genomic_DNA"/>
</dbReference>
<sequence length="151" mass="17227">MLDHLMCKDLAERLRQANATERYQDESCGECHGLENVLEVGLGFEFEQQDDFGQSENIRLPNRSSKQSPSSDPIPLMRGNDCELQSTIIADRRWKRRPQRCHIVLLVACSHTSSSSTRLNSSACFGTPTTSNILESEYLFESHHKPLRIYL</sequence>
<proteinExistence type="predicted"/>
<feature type="region of interest" description="Disordered" evidence="1">
    <location>
        <begin position="55"/>
        <end position="77"/>
    </location>
</feature>
<dbReference type="Proteomes" id="UP000297245">
    <property type="component" value="Unassembled WGS sequence"/>
</dbReference>
<evidence type="ECO:0000256" key="1">
    <source>
        <dbReference type="SAM" id="MobiDB-lite"/>
    </source>
</evidence>
<accession>A0A4S8M6R4</accession>
<protein>
    <submittedName>
        <fullName evidence="2">Uncharacterized protein</fullName>
    </submittedName>
</protein>
<evidence type="ECO:0000313" key="3">
    <source>
        <dbReference type="Proteomes" id="UP000297245"/>
    </source>
</evidence>
<organism evidence="2 3">
    <name type="scientific">Dendrothele bispora (strain CBS 962.96)</name>
    <dbReference type="NCBI Taxonomy" id="1314807"/>
    <lineage>
        <taxon>Eukaryota</taxon>
        <taxon>Fungi</taxon>
        <taxon>Dikarya</taxon>
        <taxon>Basidiomycota</taxon>
        <taxon>Agaricomycotina</taxon>
        <taxon>Agaricomycetes</taxon>
        <taxon>Agaricomycetidae</taxon>
        <taxon>Agaricales</taxon>
        <taxon>Agaricales incertae sedis</taxon>
        <taxon>Dendrothele</taxon>
    </lineage>
</organism>
<evidence type="ECO:0000313" key="2">
    <source>
        <dbReference type="EMBL" id="THU97478.1"/>
    </source>
</evidence>
<keyword evidence="3" id="KW-1185">Reference proteome</keyword>
<feature type="compositionally biased region" description="Polar residues" evidence="1">
    <location>
        <begin position="55"/>
        <end position="71"/>
    </location>
</feature>
<gene>
    <name evidence="2" type="ORF">K435DRAFT_64907</name>
</gene>
<name>A0A4S8M6R4_DENBC</name>